<gene>
    <name evidence="1" type="ORF">BDM02DRAFT_3186321</name>
</gene>
<evidence type="ECO:0000313" key="2">
    <source>
        <dbReference type="Proteomes" id="UP000886501"/>
    </source>
</evidence>
<name>A0ACB6ZJ01_THEGA</name>
<organism evidence="1 2">
    <name type="scientific">Thelephora ganbajun</name>
    <name type="common">Ganba fungus</name>
    <dbReference type="NCBI Taxonomy" id="370292"/>
    <lineage>
        <taxon>Eukaryota</taxon>
        <taxon>Fungi</taxon>
        <taxon>Dikarya</taxon>
        <taxon>Basidiomycota</taxon>
        <taxon>Agaricomycotina</taxon>
        <taxon>Agaricomycetes</taxon>
        <taxon>Thelephorales</taxon>
        <taxon>Thelephoraceae</taxon>
        <taxon>Thelephora</taxon>
    </lineage>
</organism>
<reference evidence="1" key="2">
    <citation type="journal article" date="2020" name="Nat. Commun.">
        <title>Large-scale genome sequencing of mycorrhizal fungi provides insights into the early evolution of symbiotic traits.</title>
        <authorList>
            <person name="Miyauchi S."/>
            <person name="Kiss E."/>
            <person name="Kuo A."/>
            <person name="Drula E."/>
            <person name="Kohler A."/>
            <person name="Sanchez-Garcia M."/>
            <person name="Morin E."/>
            <person name="Andreopoulos B."/>
            <person name="Barry K.W."/>
            <person name="Bonito G."/>
            <person name="Buee M."/>
            <person name="Carver A."/>
            <person name="Chen C."/>
            <person name="Cichocki N."/>
            <person name="Clum A."/>
            <person name="Culley D."/>
            <person name="Crous P.W."/>
            <person name="Fauchery L."/>
            <person name="Girlanda M."/>
            <person name="Hayes R.D."/>
            <person name="Keri Z."/>
            <person name="LaButti K."/>
            <person name="Lipzen A."/>
            <person name="Lombard V."/>
            <person name="Magnuson J."/>
            <person name="Maillard F."/>
            <person name="Murat C."/>
            <person name="Nolan M."/>
            <person name="Ohm R.A."/>
            <person name="Pangilinan J."/>
            <person name="Pereira M.F."/>
            <person name="Perotto S."/>
            <person name="Peter M."/>
            <person name="Pfister S."/>
            <person name="Riley R."/>
            <person name="Sitrit Y."/>
            <person name="Stielow J.B."/>
            <person name="Szollosi G."/>
            <person name="Zifcakova L."/>
            <person name="Stursova M."/>
            <person name="Spatafora J.W."/>
            <person name="Tedersoo L."/>
            <person name="Vaario L.M."/>
            <person name="Yamada A."/>
            <person name="Yan M."/>
            <person name="Wang P."/>
            <person name="Xu J."/>
            <person name="Bruns T."/>
            <person name="Baldrian P."/>
            <person name="Vilgalys R."/>
            <person name="Dunand C."/>
            <person name="Henrissat B."/>
            <person name="Grigoriev I.V."/>
            <person name="Hibbett D."/>
            <person name="Nagy L.G."/>
            <person name="Martin F.M."/>
        </authorList>
    </citation>
    <scope>NUCLEOTIDE SEQUENCE</scope>
    <source>
        <strain evidence="1">P2</strain>
    </source>
</reference>
<dbReference type="EMBL" id="MU117998">
    <property type="protein sequence ID" value="KAF9649428.1"/>
    <property type="molecule type" value="Genomic_DNA"/>
</dbReference>
<comment type="caution">
    <text evidence="1">The sequence shown here is derived from an EMBL/GenBank/DDBJ whole genome shotgun (WGS) entry which is preliminary data.</text>
</comment>
<evidence type="ECO:0000313" key="1">
    <source>
        <dbReference type="EMBL" id="KAF9649428.1"/>
    </source>
</evidence>
<proteinExistence type="predicted"/>
<dbReference type="Proteomes" id="UP000886501">
    <property type="component" value="Unassembled WGS sequence"/>
</dbReference>
<keyword evidence="2" id="KW-1185">Reference proteome</keyword>
<protein>
    <submittedName>
        <fullName evidence="1">Uncharacterized protein</fullName>
    </submittedName>
</protein>
<accession>A0ACB6ZJ01</accession>
<reference evidence="1" key="1">
    <citation type="submission" date="2019-10" db="EMBL/GenBank/DDBJ databases">
        <authorList>
            <consortium name="DOE Joint Genome Institute"/>
            <person name="Kuo A."/>
            <person name="Miyauchi S."/>
            <person name="Kiss E."/>
            <person name="Drula E."/>
            <person name="Kohler A."/>
            <person name="Sanchez-Garcia M."/>
            <person name="Andreopoulos B."/>
            <person name="Barry K.W."/>
            <person name="Bonito G."/>
            <person name="Buee M."/>
            <person name="Carver A."/>
            <person name="Chen C."/>
            <person name="Cichocki N."/>
            <person name="Clum A."/>
            <person name="Culley D."/>
            <person name="Crous P.W."/>
            <person name="Fauchery L."/>
            <person name="Girlanda M."/>
            <person name="Hayes R."/>
            <person name="Keri Z."/>
            <person name="Labutti K."/>
            <person name="Lipzen A."/>
            <person name="Lombard V."/>
            <person name="Magnuson J."/>
            <person name="Maillard F."/>
            <person name="Morin E."/>
            <person name="Murat C."/>
            <person name="Nolan M."/>
            <person name="Ohm R."/>
            <person name="Pangilinan J."/>
            <person name="Pereira M."/>
            <person name="Perotto S."/>
            <person name="Peter M."/>
            <person name="Riley R."/>
            <person name="Sitrit Y."/>
            <person name="Stielow B."/>
            <person name="Szollosi G."/>
            <person name="Zifcakova L."/>
            <person name="Stursova M."/>
            <person name="Spatafora J.W."/>
            <person name="Tedersoo L."/>
            <person name="Vaario L.-M."/>
            <person name="Yamada A."/>
            <person name="Yan M."/>
            <person name="Wang P."/>
            <person name="Xu J."/>
            <person name="Bruns T."/>
            <person name="Baldrian P."/>
            <person name="Vilgalys R."/>
            <person name="Henrissat B."/>
            <person name="Grigoriev I.V."/>
            <person name="Hibbett D."/>
            <person name="Nagy L.G."/>
            <person name="Martin F.M."/>
        </authorList>
    </citation>
    <scope>NUCLEOTIDE SEQUENCE</scope>
    <source>
        <strain evidence="1">P2</strain>
    </source>
</reference>
<sequence length="393" mass="44238">MSLSMEARHLVVQHASRRDVCALARVCKDFQVVAERSLYNTLYLSGINATMSLCNVLAGQPRVAAYVETLTIAVMDDETTGEEEISPHFPEYWRSVGAGLRSAHRLLHLTIQVDFIGNSHHAWILDGCQFRLRTFHCDLAWDDHLVGFLNDQDELEDLYILDFPYPADADIQVTPAEPQRPLFPPPPPVRRVVSPVPGANSLPKLSILECPTTDAVSVLVPRRPITRVKTCFATSEVEKKRRELTALFVNLRLSTRPLLSLDLGDSSYSADCSLNFLRHCVSANRTMDKIRYLGTLALPVDGRERLRFYGLLRGLPCIECVEVEVTDWDPPPMSFLALRAITNELRLYCRTVKKIVFVYDFDRVVITVLDDGAGGYVLEEEHGGAADVIWREV</sequence>